<dbReference type="OrthoDB" id="422081at2759"/>
<comment type="caution">
    <text evidence="1">The sequence shown here is derived from an EMBL/GenBank/DDBJ whole genome shotgun (WGS) entry which is preliminary data.</text>
</comment>
<dbReference type="InterPro" id="IPR021109">
    <property type="entry name" value="Peptidase_aspartic_dom_sf"/>
</dbReference>
<reference evidence="1 2" key="1">
    <citation type="submission" date="2018-06" db="EMBL/GenBank/DDBJ databases">
        <title>Comparative genomics reveals the genomic features of Rhizophagus irregularis, R. cerebriforme, R. diaphanum and Gigaspora rosea, and their symbiotic lifestyle signature.</title>
        <authorList>
            <person name="Morin E."/>
            <person name="San Clemente H."/>
            <person name="Chen E.C.H."/>
            <person name="De La Providencia I."/>
            <person name="Hainaut M."/>
            <person name="Kuo A."/>
            <person name="Kohler A."/>
            <person name="Murat C."/>
            <person name="Tang N."/>
            <person name="Roy S."/>
            <person name="Loubradou J."/>
            <person name="Henrissat B."/>
            <person name="Grigoriev I.V."/>
            <person name="Corradi N."/>
            <person name="Roux C."/>
            <person name="Martin F.M."/>
        </authorList>
    </citation>
    <scope>NUCLEOTIDE SEQUENCE [LARGE SCALE GENOMIC DNA]</scope>
    <source>
        <strain evidence="1 2">DAOM 227022</strain>
    </source>
</reference>
<accession>A0A397SE20</accession>
<feature type="non-terminal residue" evidence="1">
    <location>
        <position position="1"/>
    </location>
</feature>
<evidence type="ECO:0008006" key="3">
    <source>
        <dbReference type="Google" id="ProtNLM"/>
    </source>
</evidence>
<proteinExistence type="predicted"/>
<keyword evidence="2" id="KW-1185">Reference proteome</keyword>
<organism evidence="1 2">
    <name type="scientific">Glomus cerebriforme</name>
    <dbReference type="NCBI Taxonomy" id="658196"/>
    <lineage>
        <taxon>Eukaryota</taxon>
        <taxon>Fungi</taxon>
        <taxon>Fungi incertae sedis</taxon>
        <taxon>Mucoromycota</taxon>
        <taxon>Glomeromycotina</taxon>
        <taxon>Glomeromycetes</taxon>
        <taxon>Glomerales</taxon>
        <taxon>Glomeraceae</taxon>
        <taxon>Glomus</taxon>
    </lineage>
</organism>
<gene>
    <name evidence="1" type="ORF">C1645_667464</name>
</gene>
<dbReference type="AlphaFoldDB" id="A0A397SE20"/>
<dbReference type="STRING" id="658196.A0A397SE20"/>
<evidence type="ECO:0000313" key="1">
    <source>
        <dbReference type="EMBL" id="RIA84248.1"/>
    </source>
</evidence>
<sequence>IYDILLTDVNSTNIHEEISKKLNIEYLSDSHSVELEETNGIIFGINYRIFISLPVKIKKETKNIHFFLDTGCPRTFICKEAFSSFKETVVNKTYKTVLVNNRLIVTIQPPPDSHFTNVNILGMDYLQTSHTKVTMDFENEKFSI</sequence>
<dbReference type="EMBL" id="QKYT01000506">
    <property type="protein sequence ID" value="RIA84248.1"/>
    <property type="molecule type" value="Genomic_DNA"/>
</dbReference>
<evidence type="ECO:0000313" key="2">
    <source>
        <dbReference type="Proteomes" id="UP000265703"/>
    </source>
</evidence>
<dbReference type="SUPFAM" id="SSF50630">
    <property type="entry name" value="Acid proteases"/>
    <property type="match status" value="1"/>
</dbReference>
<feature type="non-terminal residue" evidence="1">
    <location>
        <position position="144"/>
    </location>
</feature>
<dbReference type="Proteomes" id="UP000265703">
    <property type="component" value="Unassembled WGS sequence"/>
</dbReference>
<protein>
    <recommendedName>
        <fullName evidence="3">Aspartic peptidase domain-containing protein</fullName>
    </recommendedName>
</protein>
<name>A0A397SE20_9GLOM</name>